<reference evidence="3" key="1">
    <citation type="submission" date="2025-08" db="UniProtKB">
        <authorList>
            <consortium name="RefSeq"/>
        </authorList>
    </citation>
    <scope>IDENTIFICATION</scope>
</reference>
<evidence type="ECO:0000313" key="2">
    <source>
        <dbReference type="Proteomes" id="UP001652628"/>
    </source>
</evidence>
<evidence type="ECO:0000313" key="3">
    <source>
        <dbReference type="RefSeq" id="XP_016938291.4"/>
    </source>
</evidence>
<feature type="region of interest" description="Disordered" evidence="1">
    <location>
        <begin position="134"/>
        <end position="169"/>
    </location>
</feature>
<feature type="region of interest" description="Disordered" evidence="1">
    <location>
        <begin position="80"/>
        <end position="103"/>
    </location>
</feature>
<feature type="compositionally biased region" description="Low complexity" evidence="1">
    <location>
        <begin position="135"/>
        <end position="147"/>
    </location>
</feature>
<feature type="compositionally biased region" description="Pro residues" evidence="1">
    <location>
        <begin position="16"/>
        <end position="25"/>
    </location>
</feature>
<keyword evidence="2" id="KW-1185">Reference proteome</keyword>
<dbReference type="GeneID" id="108016180"/>
<sequence length="214" mass="23636">MAILCPPMSLTLQRAPPAPRPPPSPLETKRIRRNLFDTVPGDSNIDQLLAQEQCSKRLYVKERYGVDILLEDRRELDADTDAPRGMRYPTMRTIPSTDADEYNPKSISQVPRGVALTAPQISASAKLILQKCTQNSNSNSNKSDTSSADLANSTRHGQKPYAAQPQGLKGIYRVRKANKGISNVKNSYTNNINNNNNNNNNVDNGTSELGDKEQ</sequence>
<feature type="region of interest" description="Disordered" evidence="1">
    <location>
        <begin position="1"/>
        <end position="28"/>
    </location>
</feature>
<evidence type="ECO:0000256" key="1">
    <source>
        <dbReference type="SAM" id="MobiDB-lite"/>
    </source>
</evidence>
<organism evidence="2 3">
    <name type="scientific">Drosophila suzukii</name>
    <name type="common">Spotted-wing drosophila fruit fly</name>
    <dbReference type="NCBI Taxonomy" id="28584"/>
    <lineage>
        <taxon>Eukaryota</taxon>
        <taxon>Metazoa</taxon>
        <taxon>Ecdysozoa</taxon>
        <taxon>Arthropoda</taxon>
        <taxon>Hexapoda</taxon>
        <taxon>Insecta</taxon>
        <taxon>Pterygota</taxon>
        <taxon>Neoptera</taxon>
        <taxon>Endopterygota</taxon>
        <taxon>Diptera</taxon>
        <taxon>Brachycera</taxon>
        <taxon>Muscomorpha</taxon>
        <taxon>Ephydroidea</taxon>
        <taxon>Drosophilidae</taxon>
        <taxon>Drosophila</taxon>
        <taxon>Sophophora</taxon>
    </lineage>
</organism>
<dbReference type="Proteomes" id="UP001652628">
    <property type="component" value="Chromosome 3"/>
</dbReference>
<dbReference type="AlphaFoldDB" id="A0AB39ZL71"/>
<protein>
    <submittedName>
        <fullName evidence="3">Gliolectin</fullName>
    </submittedName>
</protein>
<gene>
    <name evidence="3" type="primary">glec</name>
</gene>
<proteinExistence type="predicted"/>
<dbReference type="RefSeq" id="XP_016938291.4">
    <property type="nucleotide sequence ID" value="XM_017082802.4"/>
</dbReference>
<feature type="region of interest" description="Disordered" evidence="1">
    <location>
        <begin position="184"/>
        <end position="214"/>
    </location>
</feature>
<feature type="compositionally biased region" description="Low complexity" evidence="1">
    <location>
        <begin position="184"/>
        <end position="204"/>
    </location>
</feature>
<name>A0AB39ZL71_DROSZ</name>
<accession>A0AB39ZL71</accession>